<dbReference type="PROSITE" id="PS50048">
    <property type="entry name" value="ZN2_CY6_FUNGAL_2"/>
    <property type="match status" value="1"/>
</dbReference>
<name>A0A139IJR9_9PEZI</name>
<evidence type="ECO:0000256" key="2">
    <source>
        <dbReference type="SAM" id="MobiDB-lite"/>
    </source>
</evidence>
<evidence type="ECO:0000313" key="5">
    <source>
        <dbReference type="Proteomes" id="UP000073492"/>
    </source>
</evidence>
<dbReference type="Pfam" id="PF00172">
    <property type="entry name" value="Zn_clus"/>
    <property type="match status" value="1"/>
</dbReference>
<dbReference type="Pfam" id="PF11951">
    <property type="entry name" value="Fungal_trans_2"/>
    <property type="match status" value="1"/>
</dbReference>
<protein>
    <recommendedName>
        <fullName evidence="3">Zn(2)-C6 fungal-type domain-containing protein</fullName>
    </recommendedName>
</protein>
<keyword evidence="5" id="KW-1185">Reference proteome</keyword>
<organism evidence="4 5">
    <name type="scientific">Pseudocercospora musae</name>
    <dbReference type="NCBI Taxonomy" id="113226"/>
    <lineage>
        <taxon>Eukaryota</taxon>
        <taxon>Fungi</taxon>
        <taxon>Dikarya</taxon>
        <taxon>Ascomycota</taxon>
        <taxon>Pezizomycotina</taxon>
        <taxon>Dothideomycetes</taxon>
        <taxon>Dothideomycetidae</taxon>
        <taxon>Mycosphaerellales</taxon>
        <taxon>Mycosphaerellaceae</taxon>
        <taxon>Pseudocercospora</taxon>
    </lineage>
</organism>
<dbReference type="SMART" id="SM00066">
    <property type="entry name" value="GAL4"/>
    <property type="match status" value="1"/>
</dbReference>
<dbReference type="InterPro" id="IPR036864">
    <property type="entry name" value="Zn2-C6_fun-type_DNA-bd_sf"/>
</dbReference>
<dbReference type="InterPro" id="IPR021858">
    <property type="entry name" value="Fun_TF"/>
</dbReference>
<dbReference type="STRING" id="113226.A0A139IJR9"/>
<dbReference type="Proteomes" id="UP000073492">
    <property type="component" value="Unassembled WGS sequence"/>
</dbReference>
<evidence type="ECO:0000313" key="4">
    <source>
        <dbReference type="EMBL" id="KXT14940.1"/>
    </source>
</evidence>
<dbReference type="AlphaFoldDB" id="A0A139IJR9"/>
<keyword evidence="1" id="KW-0539">Nucleus</keyword>
<dbReference type="PANTHER" id="PTHR38791">
    <property type="entry name" value="ZN(II)2CYS6 TRANSCRIPTION FACTOR (EUROFUNG)-RELATED-RELATED"/>
    <property type="match status" value="1"/>
</dbReference>
<evidence type="ECO:0000259" key="3">
    <source>
        <dbReference type="PROSITE" id="PS50048"/>
    </source>
</evidence>
<feature type="region of interest" description="Disordered" evidence="2">
    <location>
        <begin position="148"/>
        <end position="203"/>
    </location>
</feature>
<proteinExistence type="predicted"/>
<dbReference type="GO" id="GO:0008270">
    <property type="term" value="F:zinc ion binding"/>
    <property type="evidence" value="ECO:0007669"/>
    <property type="project" value="InterPro"/>
</dbReference>
<dbReference type="EMBL" id="LFZO01000071">
    <property type="protein sequence ID" value="KXT14940.1"/>
    <property type="molecule type" value="Genomic_DNA"/>
</dbReference>
<dbReference type="SUPFAM" id="SSF57701">
    <property type="entry name" value="Zn2/Cys6 DNA-binding domain"/>
    <property type="match status" value="1"/>
</dbReference>
<comment type="caution">
    <text evidence="4">The sequence shown here is derived from an EMBL/GenBank/DDBJ whole genome shotgun (WGS) entry which is preliminary data.</text>
</comment>
<reference evidence="4 5" key="1">
    <citation type="submission" date="2015-07" db="EMBL/GenBank/DDBJ databases">
        <title>Comparative genomics of the Sigatoka disease complex on banana suggests a link between parallel evolutionary changes in Pseudocercospora fijiensis and Pseudocercospora eumusae and increased virulence on the banana host.</title>
        <authorList>
            <person name="Chang T.-C."/>
            <person name="Salvucci A."/>
            <person name="Crous P.W."/>
            <person name="Stergiopoulos I."/>
        </authorList>
    </citation>
    <scope>NUCLEOTIDE SEQUENCE [LARGE SCALE GENOMIC DNA]</scope>
    <source>
        <strain evidence="4 5">CBS 116634</strain>
    </source>
</reference>
<dbReference type="InterPro" id="IPR053175">
    <property type="entry name" value="DHMBA_Reg_Transcription_Factor"/>
</dbReference>
<gene>
    <name evidence="4" type="ORF">AC579_3049</name>
</gene>
<dbReference type="PROSITE" id="PS00463">
    <property type="entry name" value="ZN2_CY6_FUNGAL_1"/>
    <property type="match status" value="1"/>
</dbReference>
<sequence length="745" mass="83526">MVQLACVVKAALLSWKMTVPSHLLSRGAAAARLICISTHASNVLRQCSPIISSSRRRLLRSSTVAARASSIFLLAACLEHHCEASLPVSTTQPDGIPRQAGCENCRKAKKRCGLEQPSCARCVKLKKPCSGYRDVNQLQIQDESAAVRLRAERHKARAAPPSVPRPAPSNPTKTEKGLATPAATTAPHSEPSPHQSETSSSSDEIIDIPIRSKNDQLIATNHFAHDGPEQQSEQKPQRALGIPLTIKHDADEVGVTYFFKQFTADNGHWTFLRKYEKRSRLDPVLDLAIKACGIAALDNVQPLVMGREYSRAIYAQALSLLHGALRDPKRCRSDESLMAVLMLGYFENLTCDGRESIQSWKAHIQGAMQLMQLRGKNQFKSVVGQLLFREIRAQILIYTIWDDLDPPSFLRDWNQDLQFHSANIEVITPADELSLICFDFSRLRYRMRMQTITDEDAYNTINQIEMRMVQWSIDSMNTHQAWKYRDLEVQDSPHVWNGMVHTYEGHPAASVWETYRSVRIMVTRTQELLLRRFGVPTEQQEAQVSYFKSVRRQMTDDICAAIPSQLGHAPGYNSPCILITAYGSIWPLFFAGTCALERIGPQIWTSLSDQNSTYSMSTATSSALAQALWIIGRLEYVSKHVGLRWADGIAATLKGDFEIAGDEDLLPIYGEVDSGYIKMFWKQKMAEMRKNELPNWVEKVKNSGRGPRLLMEKEGRLSDALAQPRERHGPIWVGGGRMAHASTGS</sequence>
<dbReference type="OrthoDB" id="2991872at2759"/>
<feature type="compositionally biased region" description="Low complexity" evidence="2">
    <location>
        <begin position="187"/>
        <end position="203"/>
    </location>
</feature>
<feature type="domain" description="Zn(2)-C6 fungal-type" evidence="3">
    <location>
        <begin position="101"/>
        <end position="130"/>
    </location>
</feature>
<dbReference type="CDD" id="cd00067">
    <property type="entry name" value="GAL4"/>
    <property type="match status" value="1"/>
</dbReference>
<dbReference type="InterPro" id="IPR001138">
    <property type="entry name" value="Zn2Cys6_DnaBD"/>
</dbReference>
<accession>A0A139IJR9</accession>
<dbReference type="GO" id="GO:0000981">
    <property type="term" value="F:DNA-binding transcription factor activity, RNA polymerase II-specific"/>
    <property type="evidence" value="ECO:0007669"/>
    <property type="project" value="InterPro"/>
</dbReference>
<evidence type="ECO:0000256" key="1">
    <source>
        <dbReference type="ARBA" id="ARBA00023242"/>
    </source>
</evidence>